<evidence type="ECO:0000313" key="2">
    <source>
        <dbReference type="EMBL" id="SCW41150.1"/>
    </source>
</evidence>
<evidence type="ECO:0000259" key="1">
    <source>
        <dbReference type="Pfam" id="PF09346"/>
    </source>
</evidence>
<dbReference type="OrthoDB" id="2875031at2"/>
<dbReference type="RefSeq" id="WP_090668188.1">
    <property type="nucleotide sequence ID" value="NZ_FMTT01000006.1"/>
</dbReference>
<gene>
    <name evidence="2" type="ORF">SAMN04487970_100616</name>
</gene>
<dbReference type="Pfam" id="PF09346">
    <property type="entry name" value="SMI1_KNR4"/>
    <property type="match status" value="1"/>
</dbReference>
<dbReference type="InterPro" id="IPR037883">
    <property type="entry name" value="Knr4/Smi1-like_sf"/>
</dbReference>
<dbReference type="AlphaFoldDB" id="A0A1G4Q987"/>
<reference evidence="3" key="1">
    <citation type="submission" date="2016-10" db="EMBL/GenBank/DDBJ databases">
        <authorList>
            <person name="Varghese N."/>
            <person name="Submissions S."/>
        </authorList>
    </citation>
    <scope>NUCLEOTIDE SEQUENCE [LARGE SCALE GENOMIC DNA]</scope>
    <source>
        <strain evidence="3">CGMCC 1.8946</strain>
    </source>
</reference>
<dbReference type="EMBL" id="FMTT01000006">
    <property type="protein sequence ID" value="SCW41150.1"/>
    <property type="molecule type" value="Genomic_DNA"/>
</dbReference>
<dbReference type="Proteomes" id="UP000198601">
    <property type="component" value="Unassembled WGS sequence"/>
</dbReference>
<proteinExistence type="predicted"/>
<dbReference type="InterPro" id="IPR018958">
    <property type="entry name" value="Knr4/Smi1-like_dom"/>
</dbReference>
<keyword evidence="3" id="KW-1185">Reference proteome</keyword>
<dbReference type="Gene3D" id="3.40.1580.10">
    <property type="entry name" value="SMI1/KNR4-like"/>
    <property type="match status" value="1"/>
</dbReference>
<evidence type="ECO:0000313" key="3">
    <source>
        <dbReference type="Proteomes" id="UP000198601"/>
    </source>
</evidence>
<sequence length="432" mass="49260">MRERVKGWIGRWDTLLKRLEAQGATVCVRGVEPDVDEEHVRETETRLGIGLPSTVRQIIAEGAGKVAIYWYFDKETWSPFASSGELGWSLDAFEWPYFGDDELEEEKRYLVFHVAGNGDYVLLDLEGDPDDPPVVNWGHETVEFQRLAPSFTEFVERVTELAFVGAEEWEYEPFCGPDGLDVEGPEAKAWKAWLDRYLTLTLEEAAKELPLLLDYITFHKAENEGVREALARYEPADVLDAWLSRLEEETHPANRDRVLGYIGGTVGEAAADWVRSLWSDQPPVEVSNDSRAYLSASCLPEREGLERVLAQWAHLSKIDGYSANRLLWYFHSRDVIRWMESRVSFPFGGWDSLFASSAPHWEDVCRWLDGHEAMRQTVLSALGQLFAKGEAPEGEPDRGEILRLLDKAEQEGVLKKEKEAARQVMAHLADWR</sequence>
<organism evidence="2 3">
    <name type="scientific">Paenibacillus tianmuensis</name>
    <dbReference type="NCBI Taxonomy" id="624147"/>
    <lineage>
        <taxon>Bacteria</taxon>
        <taxon>Bacillati</taxon>
        <taxon>Bacillota</taxon>
        <taxon>Bacilli</taxon>
        <taxon>Bacillales</taxon>
        <taxon>Paenibacillaceae</taxon>
        <taxon>Paenibacillus</taxon>
    </lineage>
</organism>
<name>A0A1G4Q987_9BACL</name>
<dbReference type="SUPFAM" id="SSF160631">
    <property type="entry name" value="SMI1/KNR4-like"/>
    <property type="match status" value="1"/>
</dbReference>
<dbReference type="STRING" id="624147.SAMN04487970_100616"/>
<protein>
    <submittedName>
        <fullName evidence="2">SMI1 / KNR4 family (SUKH-1)</fullName>
    </submittedName>
</protein>
<feature type="domain" description="Knr4/Smi1-like" evidence="1">
    <location>
        <begin position="35"/>
        <end position="157"/>
    </location>
</feature>
<accession>A0A1G4Q987</accession>